<dbReference type="Pfam" id="PF13480">
    <property type="entry name" value="Acetyltransf_6"/>
    <property type="match status" value="1"/>
</dbReference>
<comment type="caution">
    <text evidence="2">The sequence shown here is derived from an EMBL/GenBank/DDBJ whole genome shotgun (WGS) entry which is preliminary data.</text>
</comment>
<dbReference type="SUPFAM" id="SSF55729">
    <property type="entry name" value="Acyl-CoA N-acyltransferases (Nat)"/>
    <property type="match status" value="1"/>
</dbReference>
<keyword evidence="2" id="KW-0012">Acyltransferase</keyword>
<dbReference type="InterPro" id="IPR016181">
    <property type="entry name" value="Acyl_CoA_acyltransferase"/>
</dbReference>
<dbReference type="EMBL" id="JAWSTH010000102">
    <property type="protein sequence ID" value="MDW5597774.1"/>
    <property type="molecule type" value="Genomic_DNA"/>
</dbReference>
<dbReference type="Proteomes" id="UP001284601">
    <property type="component" value="Unassembled WGS sequence"/>
</dbReference>
<name>A0ABU4HX77_9ACTN</name>
<dbReference type="GO" id="GO:0016746">
    <property type="term" value="F:acyltransferase activity"/>
    <property type="evidence" value="ECO:0007669"/>
    <property type="project" value="UniProtKB-KW"/>
</dbReference>
<evidence type="ECO:0000313" key="3">
    <source>
        <dbReference type="Proteomes" id="UP001284601"/>
    </source>
</evidence>
<dbReference type="Gene3D" id="3.40.630.30">
    <property type="match status" value="1"/>
</dbReference>
<proteinExistence type="predicted"/>
<dbReference type="InterPro" id="IPR038740">
    <property type="entry name" value="BioF2-like_GNAT_dom"/>
</dbReference>
<accession>A0ABU4HX77</accession>
<evidence type="ECO:0000259" key="1">
    <source>
        <dbReference type="Pfam" id="PF13480"/>
    </source>
</evidence>
<gene>
    <name evidence="2" type="ORF">R7226_25705</name>
</gene>
<dbReference type="EC" id="2.3.1.-" evidence="2"/>
<evidence type="ECO:0000313" key="2">
    <source>
        <dbReference type="EMBL" id="MDW5597774.1"/>
    </source>
</evidence>
<sequence length="384" mass="41630">MHAEIIDDAAALEPLRPTWDGLAAAAGLPMATSAWALGWWRHMRPERSLLRVVVVRAGAEVVAIAPYFVQDTAAARIDYRLLGSGFATPLSPLACPAVAWQAAAALAGALATARPAPDMVTFEGLPLSSPWPAMVRERWPGLLRPTAFRPWILSAPTVSLEHCSFAAWFATRSANFRSQMRRGTRDLERAGGQVRASTPASLGDDLEALFRLHAGRWEGRGRSALVPAADALRGLFADLGREQVACGRLRLQVVEVEGAPISVQLFANDGDAIVYWNGGWDERYAKLRPAMLGILAEVEAGIADAARVLSLGGGAQGYKLRFADGSEPLEWGHLLVPRARAAAIGARMIPASTFTVARRLAQRGLTDEQRERLRALRRRLRRTA</sequence>
<protein>
    <submittedName>
        <fullName evidence="2">GNAT family N-acetyltransferase</fullName>
        <ecNumber evidence="2">2.3.1.-</ecNumber>
    </submittedName>
</protein>
<keyword evidence="2" id="KW-0808">Transferase</keyword>
<organism evidence="2 3">
    <name type="scientific">Conexibacter stalactiti</name>
    <dbReference type="NCBI Taxonomy" id="1940611"/>
    <lineage>
        <taxon>Bacteria</taxon>
        <taxon>Bacillati</taxon>
        <taxon>Actinomycetota</taxon>
        <taxon>Thermoleophilia</taxon>
        <taxon>Solirubrobacterales</taxon>
        <taxon>Conexibacteraceae</taxon>
        <taxon>Conexibacter</taxon>
    </lineage>
</organism>
<reference evidence="3" key="1">
    <citation type="submission" date="2023-07" db="EMBL/GenBank/DDBJ databases">
        <title>Conexibacter stalactiti sp. nov., isolated from stalactites in a lava cave and emended description of the genus Conexibacter.</title>
        <authorList>
            <person name="Lee S.D."/>
        </authorList>
    </citation>
    <scope>NUCLEOTIDE SEQUENCE [LARGE SCALE GENOMIC DNA]</scope>
    <source>
        <strain evidence="3">KCTC 39840</strain>
    </source>
</reference>
<reference evidence="2 3" key="2">
    <citation type="submission" date="2023-10" db="EMBL/GenBank/DDBJ databases">
        <authorList>
            <person name="Han X.F."/>
        </authorList>
    </citation>
    <scope>NUCLEOTIDE SEQUENCE [LARGE SCALE GENOMIC DNA]</scope>
    <source>
        <strain evidence="2 3">KCTC 39840</strain>
    </source>
</reference>
<dbReference type="RefSeq" id="WP_318600242.1">
    <property type="nucleotide sequence ID" value="NZ_JAWSTH010000102.1"/>
</dbReference>
<keyword evidence="3" id="KW-1185">Reference proteome</keyword>
<feature type="domain" description="BioF2-like acetyltransferase" evidence="1">
    <location>
        <begin position="175"/>
        <end position="319"/>
    </location>
</feature>